<evidence type="ECO:0000256" key="1">
    <source>
        <dbReference type="ARBA" id="ARBA00004167"/>
    </source>
</evidence>
<feature type="chain" id="PRO_5004670556" description="ER membrane protein complex subunit 7 beta-sandwich domain-containing protein" evidence="7">
    <location>
        <begin position="20"/>
        <end position="240"/>
    </location>
</feature>
<keyword evidence="10" id="KW-1185">Reference proteome</keyword>
<evidence type="ECO:0000256" key="7">
    <source>
        <dbReference type="SAM" id="SignalP"/>
    </source>
</evidence>
<evidence type="ECO:0000256" key="2">
    <source>
        <dbReference type="ARBA" id="ARBA00022692"/>
    </source>
</evidence>
<accession>U6GG96</accession>
<evidence type="ECO:0000313" key="10">
    <source>
        <dbReference type="Proteomes" id="UP000018201"/>
    </source>
</evidence>
<protein>
    <recommendedName>
        <fullName evidence="8">ER membrane protein complex subunit 7 beta-sandwich domain-containing protein</fullName>
    </recommendedName>
</protein>
<dbReference type="EMBL" id="HG691614">
    <property type="protein sequence ID" value="CDI78557.1"/>
    <property type="molecule type" value="Genomic_DNA"/>
</dbReference>
<dbReference type="Pfam" id="PF09430">
    <property type="entry name" value="EMC7_beta-sandw"/>
    <property type="match status" value="1"/>
</dbReference>
<reference evidence="9" key="2">
    <citation type="submission" date="2013-10" db="EMBL/GenBank/DDBJ databases">
        <authorList>
            <person name="Aslett M."/>
        </authorList>
    </citation>
    <scope>NUCLEOTIDE SEQUENCE [LARGE SCALE GENOMIC DNA]</scope>
    <source>
        <strain evidence="9">Houghton</strain>
    </source>
</reference>
<dbReference type="OrthoDB" id="27095at2759"/>
<sequence length="240" mass="25620">MSSHFLVLVFLCFSAAIGASSAPQILQDSGGGGLDTQSVWGQIFCDPSQMAGLTITLNGIQLGNATLLPAFPSRGAPGRSVGVEGSPLGSLGPSAEFRIPPLLPGSYILEVLHAGLIFPKYRIVTTGSSGSEVYMLNEYLVPSTVAPLPMPLKVGPMGIPRYVPPQGGLNILDLLRQPLVILVLVSLGIMYFLRKMQEAQAEAESQQLEQDSHEQHAVDNLQHEVPESAFVEKLIRQGGY</sequence>
<keyword evidence="4 6" id="KW-1133">Transmembrane helix</keyword>
<evidence type="ECO:0000259" key="8">
    <source>
        <dbReference type="Pfam" id="PF09430"/>
    </source>
</evidence>
<keyword evidence="3 7" id="KW-0732">Signal</keyword>
<evidence type="ECO:0000256" key="5">
    <source>
        <dbReference type="ARBA" id="ARBA00023136"/>
    </source>
</evidence>
<organism evidence="9 10">
    <name type="scientific">Eimeria praecox</name>
    <dbReference type="NCBI Taxonomy" id="51316"/>
    <lineage>
        <taxon>Eukaryota</taxon>
        <taxon>Sar</taxon>
        <taxon>Alveolata</taxon>
        <taxon>Apicomplexa</taxon>
        <taxon>Conoidasida</taxon>
        <taxon>Coccidia</taxon>
        <taxon>Eucoccidiorida</taxon>
        <taxon>Eimeriorina</taxon>
        <taxon>Eimeriidae</taxon>
        <taxon>Eimeria</taxon>
    </lineage>
</organism>
<feature type="domain" description="ER membrane protein complex subunit 7 beta-sandwich" evidence="8">
    <location>
        <begin position="91"/>
        <end position="182"/>
    </location>
</feature>
<dbReference type="PANTHER" id="PTHR13605">
    <property type="entry name" value="ER MEMBRANE PROTEIN COMPLEX SUBUNIT 7"/>
    <property type="match status" value="1"/>
</dbReference>
<proteinExistence type="predicted"/>
<dbReference type="VEuPathDB" id="ToxoDB:EPH_0008070"/>
<comment type="subcellular location">
    <subcellularLocation>
        <location evidence="1">Membrane</location>
        <topology evidence="1">Single-pass membrane protein</topology>
    </subcellularLocation>
</comment>
<dbReference type="PANTHER" id="PTHR13605:SF4">
    <property type="entry name" value="ER MEMBRANE PROTEIN COMPLEX SUBUNIT 7"/>
    <property type="match status" value="1"/>
</dbReference>
<keyword evidence="2 6" id="KW-0812">Transmembrane</keyword>
<keyword evidence="5 6" id="KW-0472">Membrane</keyword>
<evidence type="ECO:0000313" key="9">
    <source>
        <dbReference type="EMBL" id="CDI78557.1"/>
    </source>
</evidence>
<reference evidence="9" key="1">
    <citation type="submission" date="2013-10" db="EMBL/GenBank/DDBJ databases">
        <title>Genomic analysis of the causative agents of coccidiosis in chickens.</title>
        <authorList>
            <person name="Reid A.J."/>
            <person name="Blake D."/>
            <person name="Billington K."/>
            <person name="Browne H."/>
            <person name="Dunn M."/>
            <person name="Hung S."/>
            <person name="Kawahara F."/>
            <person name="Miranda-Saavedra D."/>
            <person name="Mourier T."/>
            <person name="Nagra H."/>
            <person name="Otto T.D."/>
            <person name="Rawlings N."/>
            <person name="Sanchez A."/>
            <person name="Sanders M."/>
            <person name="Subramaniam C."/>
            <person name="Tay Y."/>
            <person name="Dear P."/>
            <person name="Doerig C."/>
            <person name="Gruber A."/>
            <person name="Parkinson J."/>
            <person name="Shirley M."/>
            <person name="Wan K.L."/>
            <person name="Berriman M."/>
            <person name="Tomley F."/>
            <person name="Pain A."/>
        </authorList>
    </citation>
    <scope>NUCLEOTIDE SEQUENCE [LARGE SCALE GENOMIC DNA]</scope>
    <source>
        <strain evidence="9">Houghton</strain>
    </source>
</reference>
<dbReference type="InterPro" id="IPR039163">
    <property type="entry name" value="EMC7"/>
</dbReference>
<dbReference type="GO" id="GO:0072546">
    <property type="term" value="C:EMC complex"/>
    <property type="evidence" value="ECO:0007669"/>
    <property type="project" value="TreeGrafter"/>
</dbReference>
<feature type="signal peptide" evidence="7">
    <location>
        <begin position="1"/>
        <end position="19"/>
    </location>
</feature>
<evidence type="ECO:0000256" key="6">
    <source>
        <dbReference type="SAM" id="Phobius"/>
    </source>
</evidence>
<dbReference type="AlphaFoldDB" id="U6GG96"/>
<evidence type="ECO:0000256" key="3">
    <source>
        <dbReference type="ARBA" id="ARBA00022729"/>
    </source>
</evidence>
<dbReference type="InterPro" id="IPR019008">
    <property type="entry name" value="Beta_sandwich_EMC7"/>
</dbReference>
<gene>
    <name evidence="9" type="ORF">EPH_0008070</name>
</gene>
<name>U6GG96_9EIME</name>
<evidence type="ECO:0000256" key="4">
    <source>
        <dbReference type="ARBA" id="ARBA00022989"/>
    </source>
</evidence>
<dbReference type="Proteomes" id="UP000018201">
    <property type="component" value="Unassembled WGS sequence"/>
</dbReference>
<feature type="transmembrane region" description="Helical" evidence="6">
    <location>
        <begin position="174"/>
        <end position="193"/>
    </location>
</feature>